<dbReference type="Proteomes" id="UP000284706">
    <property type="component" value="Unassembled WGS sequence"/>
</dbReference>
<keyword evidence="3" id="KW-1185">Reference proteome</keyword>
<evidence type="ECO:0000313" key="3">
    <source>
        <dbReference type="Proteomes" id="UP000284706"/>
    </source>
</evidence>
<reference evidence="2 3" key="1">
    <citation type="journal article" date="2018" name="Evol. Lett.">
        <title>Horizontal gene cluster transfer increased hallucinogenic mushroom diversity.</title>
        <authorList>
            <person name="Reynolds H.T."/>
            <person name="Vijayakumar V."/>
            <person name="Gluck-Thaler E."/>
            <person name="Korotkin H.B."/>
            <person name="Matheny P.B."/>
            <person name="Slot J.C."/>
        </authorList>
    </citation>
    <scope>NUCLEOTIDE SEQUENCE [LARGE SCALE GENOMIC DNA]</scope>
    <source>
        <strain evidence="2 3">SRW20</strain>
    </source>
</reference>
<sequence>MSSPAPPTSDSSDLQGSDKSLRHFIRDLGTALQDLNSAVISMTEYMVDGVINDDFRAVLEEAAARRSGLLVRTQTDPEAFVVIDGSANPSSDAAPGSASGDNEGNGALPPAAPGPRVHVPPERRWYAIPVGRDPGIFQGAHHVTPNIERIPGGHAIRCDDEAHARTIFDQQLIEHKVKRVTFIVHEEPISFEDWHAAHP</sequence>
<gene>
    <name evidence="2" type="ORF">CVT26_004588</name>
</gene>
<dbReference type="AlphaFoldDB" id="A0A409WC59"/>
<evidence type="ECO:0000256" key="1">
    <source>
        <dbReference type="SAM" id="MobiDB-lite"/>
    </source>
</evidence>
<evidence type="ECO:0000313" key="2">
    <source>
        <dbReference type="EMBL" id="PPQ76069.1"/>
    </source>
</evidence>
<dbReference type="OrthoDB" id="3270804at2759"/>
<accession>A0A409WC59</accession>
<dbReference type="EMBL" id="NHYE01005199">
    <property type="protein sequence ID" value="PPQ76069.1"/>
    <property type="molecule type" value="Genomic_DNA"/>
</dbReference>
<protein>
    <submittedName>
        <fullName evidence="2">Uncharacterized protein</fullName>
    </submittedName>
</protein>
<feature type="compositionally biased region" description="Low complexity" evidence="1">
    <location>
        <begin position="84"/>
        <end position="109"/>
    </location>
</feature>
<feature type="region of interest" description="Disordered" evidence="1">
    <location>
        <begin position="83"/>
        <end position="119"/>
    </location>
</feature>
<name>A0A409WC59_9AGAR</name>
<organism evidence="2 3">
    <name type="scientific">Gymnopilus dilepis</name>
    <dbReference type="NCBI Taxonomy" id="231916"/>
    <lineage>
        <taxon>Eukaryota</taxon>
        <taxon>Fungi</taxon>
        <taxon>Dikarya</taxon>
        <taxon>Basidiomycota</taxon>
        <taxon>Agaricomycotina</taxon>
        <taxon>Agaricomycetes</taxon>
        <taxon>Agaricomycetidae</taxon>
        <taxon>Agaricales</taxon>
        <taxon>Agaricineae</taxon>
        <taxon>Hymenogastraceae</taxon>
        <taxon>Gymnopilus</taxon>
    </lineage>
</organism>
<comment type="caution">
    <text evidence="2">The sequence shown here is derived from an EMBL/GenBank/DDBJ whole genome shotgun (WGS) entry which is preliminary data.</text>
</comment>
<proteinExistence type="predicted"/>
<dbReference type="InParanoid" id="A0A409WC59"/>